<reference evidence="2" key="1">
    <citation type="submission" date="2023-03" db="UniProtKB">
        <authorList>
            <consortium name="EnsemblPlants"/>
        </authorList>
    </citation>
    <scope>IDENTIFICATION</scope>
</reference>
<dbReference type="Gramene" id="MELO3C011616.2.1">
    <property type="protein sequence ID" value="MELO3C011616.2.1"/>
    <property type="gene ID" value="MELO3C011616.2"/>
</dbReference>
<name>A0A9I9D1W9_CUCME</name>
<dbReference type="EnsemblPlants" id="MELO3C011616.2.1">
    <property type="protein sequence ID" value="MELO3C011616.2.1"/>
    <property type="gene ID" value="MELO3C011616.2"/>
</dbReference>
<organism evidence="2">
    <name type="scientific">Cucumis melo</name>
    <name type="common">Muskmelon</name>
    <dbReference type="NCBI Taxonomy" id="3656"/>
    <lineage>
        <taxon>Eukaryota</taxon>
        <taxon>Viridiplantae</taxon>
        <taxon>Streptophyta</taxon>
        <taxon>Embryophyta</taxon>
        <taxon>Tracheophyta</taxon>
        <taxon>Spermatophyta</taxon>
        <taxon>Magnoliopsida</taxon>
        <taxon>eudicotyledons</taxon>
        <taxon>Gunneridae</taxon>
        <taxon>Pentapetalae</taxon>
        <taxon>rosids</taxon>
        <taxon>fabids</taxon>
        <taxon>Cucurbitales</taxon>
        <taxon>Cucurbitaceae</taxon>
        <taxon>Benincaseae</taxon>
        <taxon>Cucumis</taxon>
    </lineage>
</organism>
<proteinExistence type="predicted"/>
<evidence type="ECO:0000313" key="2">
    <source>
        <dbReference type="EnsemblPlants" id="MELO3C011616.2.1"/>
    </source>
</evidence>
<protein>
    <submittedName>
        <fullName evidence="2">Uncharacterized protein</fullName>
    </submittedName>
</protein>
<feature type="region of interest" description="Disordered" evidence="1">
    <location>
        <begin position="19"/>
        <end position="63"/>
    </location>
</feature>
<accession>A0A9I9D1W9</accession>
<sequence>MIKKYLIVVQRWASKGAGERHSASRGAALDEEGSGVRRLDGSNSGIRQSFGRRSTGVRQSLGK</sequence>
<dbReference type="AlphaFoldDB" id="A0A9I9D1W9"/>
<evidence type="ECO:0000256" key="1">
    <source>
        <dbReference type="SAM" id="MobiDB-lite"/>
    </source>
</evidence>